<dbReference type="Pfam" id="PF25084">
    <property type="entry name" value="LbH_EIF2B"/>
    <property type="match status" value="1"/>
</dbReference>
<dbReference type="OMA" id="NCVINPK"/>
<feature type="region of interest" description="Disordered" evidence="10">
    <location>
        <begin position="464"/>
        <end position="487"/>
    </location>
</feature>
<dbReference type="PANTHER" id="PTHR45989">
    <property type="entry name" value="TRANSLATION INITIATION FACTOR EIF-2B SUBUNIT GAMMA"/>
    <property type="match status" value="1"/>
</dbReference>
<dbReference type="Gene3D" id="3.90.550.10">
    <property type="entry name" value="Spore Coat Polysaccharide Biosynthesis Protein SpsA, Chain A"/>
    <property type="match status" value="1"/>
</dbReference>
<feature type="compositionally biased region" description="Polar residues" evidence="10">
    <location>
        <begin position="305"/>
        <end position="324"/>
    </location>
</feature>
<dbReference type="AlphaFoldDB" id="A0A284QXA4"/>
<comment type="subcellular location">
    <subcellularLocation>
        <location evidence="1">Cytoplasm</location>
        <location evidence="1">Cytosol</location>
    </subcellularLocation>
</comment>
<dbReference type="Proteomes" id="UP000219338">
    <property type="component" value="Unassembled WGS sequence"/>
</dbReference>
<comment type="function">
    <text evidence="8">Acts as a component of the translation initiation factor 2B (eIF2B) complex, which catalyzes the exchange of GDP for GTP on the eukaryotic initiation factor 2 (eIF2) complex gamma subunit. Its guanine nucleotide exchange factor activity is repressed when bound to eIF2 complex phosphorylated on the alpha subunit, thereby limiting the amount of methionyl-initiator methionine tRNA available to the ribosome and consequently global translation is repressed.</text>
</comment>
<dbReference type="PANTHER" id="PTHR45989:SF1">
    <property type="entry name" value="TRANSLATION INITIATION FACTOR EIF-2B SUBUNIT GAMMA"/>
    <property type="match status" value="1"/>
</dbReference>
<dbReference type="GO" id="GO:0005851">
    <property type="term" value="C:eukaryotic translation initiation factor 2B complex"/>
    <property type="evidence" value="ECO:0007669"/>
    <property type="project" value="TreeGrafter"/>
</dbReference>
<sequence length="487" mass="53920">MDLDISISSLVTREFTAVVLAGFGAELIPLTSDYGDEPCPKALLPVANKPMIDYVFAWLELSGIKDVVLICPTVHRHAISNHIHSETNVSLRIDLQTYDEIMDASIGTCSLLRHFAHRIQSDFVVLPCDFLPPPSLSLATILNKFRSDRISDGAIATTYWFASNETEKASEPDDWSPAFPPVAIVWDDKSGTLLHIDTADDRDLNGDELELRMSLLTLYPRTKVSTKYCDSHVYVCRRTVLDLLQEKPHIDSFREEFIPWLCKVPYQRTRREKYSHVLNPITNAPTQSTALLHSTLYDEPPIPSSNPKDSGSDEGSGSPTTSSLRVGIILHREKEPAARLNTLHAYFEMNRRLITPGIPADRSLIDQKAQISADSMVGPSTQIGERTSVKKSVIGSHCVIGKMVKIVGCVLLDHCVIADGAKLDGCILGKNTKVGAKVELSRCVTQAGYEVNAGESVKNERLEISDWTGVLDEQEDSEETESESEDE</sequence>
<evidence type="ECO:0000256" key="6">
    <source>
        <dbReference type="ARBA" id="ARBA00044196"/>
    </source>
</evidence>
<dbReference type="GO" id="GO:0005085">
    <property type="term" value="F:guanyl-nucleotide exchange factor activity"/>
    <property type="evidence" value="ECO:0007669"/>
    <property type="project" value="TreeGrafter"/>
</dbReference>
<evidence type="ECO:0000256" key="7">
    <source>
        <dbReference type="ARBA" id="ARBA00044229"/>
    </source>
</evidence>
<evidence type="ECO:0000256" key="4">
    <source>
        <dbReference type="ARBA" id="ARBA00022540"/>
    </source>
</evidence>
<dbReference type="SUPFAM" id="SSF53448">
    <property type="entry name" value="Nucleotide-diphospho-sugar transferases"/>
    <property type="match status" value="1"/>
</dbReference>
<keyword evidence="3" id="KW-0963">Cytoplasm</keyword>
<dbReference type="GO" id="GO:0003743">
    <property type="term" value="F:translation initiation factor activity"/>
    <property type="evidence" value="ECO:0007669"/>
    <property type="project" value="UniProtKB-KW"/>
</dbReference>
<dbReference type="GO" id="GO:0002183">
    <property type="term" value="P:cytoplasmic translational initiation"/>
    <property type="evidence" value="ECO:0007669"/>
    <property type="project" value="TreeGrafter"/>
</dbReference>
<keyword evidence="4" id="KW-0396">Initiation factor</keyword>
<feature type="compositionally biased region" description="Acidic residues" evidence="10">
    <location>
        <begin position="472"/>
        <end position="487"/>
    </location>
</feature>
<comment type="subunit">
    <text evidence="9">Component of the translation initiation factor 2B (eIF2B) complex which is a heterodecamer of two sets of five different subunits: alpha, beta, gamma, delta and epsilon. Subunits alpha, beta and delta comprise a regulatory subcomplex and subunits epsilon and gamma comprise a catalytic subcomplex. Within the complex, the hexameric regulatory complex resides at the center, with the two heterodimeric catalytic subcomplexes bound on opposite sides.</text>
</comment>
<comment type="similarity">
    <text evidence="2">Belongs to the eIF-2B gamma/epsilon subunits family.</text>
</comment>
<feature type="region of interest" description="Disordered" evidence="10">
    <location>
        <begin position="296"/>
        <end position="325"/>
    </location>
</feature>
<dbReference type="Pfam" id="PF00483">
    <property type="entry name" value="NTP_transferase"/>
    <property type="match status" value="1"/>
</dbReference>
<evidence type="ECO:0000256" key="5">
    <source>
        <dbReference type="ARBA" id="ARBA00022917"/>
    </source>
</evidence>
<reference evidence="14" key="1">
    <citation type="journal article" date="2017" name="Nat. Ecol. Evol.">
        <title>Genome expansion and lineage-specific genetic innovations in the forest pathogenic fungi Armillaria.</title>
        <authorList>
            <person name="Sipos G."/>
            <person name="Prasanna A.N."/>
            <person name="Walter M.C."/>
            <person name="O'Connor E."/>
            <person name="Balint B."/>
            <person name="Krizsan K."/>
            <person name="Kiss B."/>
            <person name="Hess J."/>
            <person name="Varga T."/>
            <person name="Slot J."/>
            <person name="Riley R."/>
            <person name="Boka B."/>
            <person name="Rigling D."/>
            <person name="Barry K."/>
            <person name="Lee J."/>
            <person name="Mihaltcheva S."/>
            <person name="LaButti K."/>
            <person name="Lipzen A."/>
            <person name="Waldron R."/>
            <person name="Moloney N.M."/>
            <person name="Sperisen C."/>
            <person name="Kredics L."/>
            <person name="Vagvoelgyi C."/>
            <person name="Patrignani A."/>
            <person name="Fitzpatrick D."/>
            <person name="Nagy I."/>
            <person name="Doyle S."/>
            <person name="Anderson J.B."/>
            <person name="Grigoriev I.V."/>
            <person name="Gueldener U."/>
            <person name="Muensterkoetter M."/>
            <person name="Nagy L.G."/>
        </authorList>
    </citation>
    <scope>NUCLEOTIDE SEQUENCE [LARGE SCALE GENOMIC DNA]</scope>
    <source>
        <strain evidence="14">C18/9</strain>
    </source>
</reference>
<evidence type="ECO:0000313" key="13">
    <source>
        <dbReference type="EMBL" id="SJL01106.1"/>
    </source>
</evidence>
<dbReference type="GO" id="GO:0005829">
    <property type="term" value="C:cytosol"/>
    <property type="evidence" value="ECO:0007669"/>
    <property type="project" value="UniProtKB-SubCell"/>
</dbReference>
<name>A0A284QXA4_ARMOS</name>
<organism evidence="13 14">
    <name type="scientific">Armillaria ostoyae</name>
    <name type="common">Armillaria root rot fungus</name>
    <dbReference type="NCBI Taxonomy" id="47428"/>
    <lineage>
        <taxon>Eukaryota</taxon>
        <taxon>Fungi</taxon>
        <taxon>Dikarya</taxon>
        <taxon>Basidiomycota</taxon>
        <taxon>Agaricomycotina</taxon>
        <taxon>Agaricomycetes</taxon>
        <taxon>Agaricomycetidae</taxon>
        <taxon>Agaricales</taxon>
        <taxon>Marasmiineae</taxon>
        <taxon>Physalacriaceae</taxon>
        <taxon>Armillaria</taxon>
    </lineage>
</organism>
<feature type="domain" description="Nucleotidyl transferase" evidence="11">
    <location>
        <begin position="17"/>
        <end position="147"/>
    </location>
</feature>
<evidence type="ECO:0000256" key="9">
    <source>
        <dbReference type="ARBA" id="ARBA00046432"/>
    </source>
</evidence>
<accession>A0A284QXA4</accession>
<dbReference type="EMBL" id="FUEG01000003">
    <property type="protein sequence ID" value="SJL01106.1"/>
    <property type="molecule type" value="Genomic_DNA"/>
</dbReference>
<dbReference type="CDD" id="cd04652">
    <property type="entry name" value="LbH_eIF2B_gamma_C"/>
    <property type="match status" value="1"/>
</dbReference>
<keyword evidence="5" id="KW-0648">Protein biosynthesis</keyword>
<evidence type="ECO:0000256" key="3">
    <source>
        <dbReference type="ARBA" id="ARBA00022490"/>
    </source>
</evidence>
<proteinExistence type="inferred from homology"/>
<gene>
    <name evidence="13" type="ORF">ARMOST_04422</name>
</gene>
<dbReference type="STRING" id="47428.A0A284QXA4"/>
<evidence type="ECO:0000256" key="2">
    <source>
        <dbReference type="ARBA" id="ARBA00007878"/>
    </source>
</evidence>
<dbReference type="InterPro" id="IPR056764">
    <property type="entry name" value="LbH_EIF2B3/5"/>
</dbReference>
<keyword evidence="14" id="KW-1185">Reference proteome</keyword>
<dbReference type="OrthoDB" id="1733332at2759"/>
<protein>
    <recommendedName>
        <fullName evidence="6">Translation initiation factor eIF2B subunit gamma</fullName>
    </recommendedName>
    <alternativeName>
        <fullName evidence="7">eIF2B GDP-GTP exchange factor subunit gamma</fullName>
    </alternativeName>
</protein>
<evidence type="ECO:0000259" key="12">
    <source>
        <dbReference type="Pfam" id="PF25084"/>
    </source>
</evidence>
<feature type="domain" description="EIF2B subunit epsilon/gamma LbH" evidence="12">
    <location>
        <begin position="365"/>
        <end position="452"/>
    </location>
</feature>
<dbReference type="Gene3D" id="2.160.10.10">
    <property type="entry name" value="Hexapeptide repeat proteins"/>
    <property type="match status" value="1"/>
</dbReference>
<evidence type="ECO:0000256" key="8">
    <source>
        <dbReference type="ARBA" id="ARBA00045373"/>
    </source>
</evidence>
<evidence type="ECO:0000256" key="1">
    <source>
        <dbReference type="ARBA" id="ARBA00004514"/>
    </source>
</evidence>
<evidence type="ECO:0000256" key="10">
    <source>
        <dbReference type="SAM" id="MobiDB-lite"/>
    </source>
</evidence>
<dbReference type="InterPro" id="IPR029044">
    <property type="entry name" value="Nucleotide-diphossugar_trans"/>
</dbReference>
<dbReference type="InterPro" id="IPR005835">
    <property type="entry name" value="NTP_transferase_dom"/>
</dbReference>
<evidence type="ECO:0000259" key="11">
    <source>
        <dbReference type="Pfam" id="PF00483"/>
    </source>
</evidence>
<evidence type="ECO:0000313" key="14">
    <source>
        <dbReference type="Proteomes" id="UP000219338"/>
    </source>
</evidence>
<dbReference type="InterPro" id="IPR051960">
    <property type="entry name" value="eIF2B_gamma"/>
</dbReference>